<evidence type="ECO:0000313" key="1">
    <source>
        <dbReference type="EMBL" id="SCL85571.1"/>
    </source>
</evidence>
<organism evidence="1">
    <name type="scientific">Plasmodium chabaudi adami</name>
    <dbReference type="NCBI Taxonomy" id="5826"/>
    <lineage>
        <taxon>Eukaryota</taxon>
        <taxon>Sar</taxon>
        <taxon>Alveolata</taxon>
        <taxon>Apicomplexa</taxon>
        <taxon>Aconoidasida</taxon>
        <taxon>Haemosporida</taxon>
        <taxon>Plasmodiidae</taxon>
        <taxon>Plasmodium</taxon>
        <taxon>Plasmodium (Vinckeia)</taxon>
    </lineage>
</organism>
<feature type="non-terminal residue" evidence="1">
    <location>
        <position position="1"/>
    </location>
</feature>
<gene>
    <name evidence="1" type="ORF">PCHDS_000505400</name>
</gene>
<dbReference type="AlphaFoldDB" id="A0A1C6WE10"/>
<accession>A0A1C6WE10</accession>
<dbReference type="EMBL" id="FMIN01000137">
    <property type="protein sequence ID" value="SCL85571.1"/>
    <property type="molecule type" value="Genomic_DNA"/>
</dbReference>
<proteinExistence type="predicted"/>
<name>A0A1C6WE10_PLACE</name>
<dbReference type="Proteomes" id="UP000507536">
    <property type="component" value="Unassembled WGS sequence"/>
</dbReference>
<sequence>GHCNPYCSVLSNLEKDYEKFRKDNSDKNLPKLEPPPGRENCENYCKSLTRILNAKESAIEGTKQVTTPGIGLLGQSRTLTIFNALMAKNDEKKNHEKDYKFE</sequence>
<protein>
    <submittedName>
        <fullName evidence="1">Uncharacterized protein</fullName>
    </submittedName>
</protein>
<reference evidence="1" key="1">
    <citation type="submission" date="2016-08" db="EMBL/GenBank/DDBJ databases">
        <authorList>
            <consortium name="Pathogen Informatics"/>
        </authorList>
    </citation>
    <scope>NUCLEOTIDE SEQUENCE</scope>
    <source>
        <strain evidence="1">DS</strain>
    </source>
</reference>